<dbReference type="RefSeq" id="WP_121898411.1">
    <property type="nucleotide sequence ID" value="NZ_RCNT01000006.1"/>
</dbReference>
<dbReference type="Proteomes" id="UP000281343">
    <property type="component" value="Unassembled WGS sequence"/>
</dbReference>
<keyword evidence="3" id="KW-1185">Reference proteome</keyword>
<evidence type="ECO:0000256" key="1">
    <source>
        <dbReference type="SAM" id="MobiDB-lite"/>
    </source>
</evidence>
<accession>A0A3L9Y3P3</accession>
<feature type="region of interest" description="Disordered" evidence="1">
    <location>
        <begin position="53"/>
        <end position="77"/>
    </location>
</feature>
<dbReference type="InterPro" id="IPR009562">
    <property type="entry name" value="DUF1178"/>
</dbReference>
<dbReference type="PIRSF" id="PIRSF032131">
    <property type="entry name" value="UCP032131"/>
    <property type="match status" value="1"/>
</dbReference>
<protein>
    <submittedName>
        <fullName evidence="2">DUF1178 family protein</fullName>
    </submittedName>
</protein>
<feature type="compositionally biased region" description="Low complexity" evidence="1">
    <location>
        <begin position="67"/>
        <end position="77"/>
    </location>
</feature>
<gene>
    <name evidence="2" type="ORF">D9R08_12575</name>
</gene>
<dbReference type="AlphaFoldDB" id="A0A3L9Y3P3"/>
<dbReference type="Pfam" id="PF06676">
    <property type="entry name" value="DUF1178"/>
    <property type="match status" value="1"/>
</dbReference>
<organism evidence="2 3">
    <name type="scientific">Rhodophyticola porphyridii</name>
    <dbReference type="NCBI Taxonomy" id="1852017"/>
    <lineage>
        <taxon>Bacteria</taxon>
        <taxon>Pseudomonadati</taxon>
        <taxon>Pseudomonadota</taxon>
        <taxon>Alphaproteobacteria</taxon>
        <taxon>Rhodobacterales</taxon>
        <taxon>Roseobacteraceae</taxon>
        <taxon>Rhodophyticola</taxon>
    </lineage>
</organism>
<comment type="caution">
    <text evidence="2">The sequence shown here is derived from an EMBL/GenBank/DDBJ whole genome shotgun (WGS) entry which is preliminary data.</text>
</comment>
<dbReference type="EMBL" id="RCNT01000006">
    <property type="protein sequence ID" value="RMA41697.1"/>
    <property type="molecule type" value="Genomic_DNA"/>
</dbReference>
<proteinExistence type="predicted"/>
<reference evidence="2 3" key="1">
    <citation type="submission" date="2018-10" db="EMBL/GenBank/DDBJ databases">
        <authorList>
            <person name="Jung H.S."/>
            <person name="Jeon C.O."/>
        </authorList>
    </citation>
    <scope>NUCLEOTIDE SEQUENCE [LARGE SCALE GENOMIC DNA]</scope>
    <source>
        <strain evidence="2 3">MA-7-27</strain>
    </source>
</reference>
<evidence type="ECO:0000313" key="3">
    <source>
        <dbReference type="Proteomes" id="UP000281343"/>
    </source>
</evidence>
<sequence>MIRYSLKCADGHAFESWFQSAEAFDTLAGRGLVSCAVCGGEDVVKAVMAPRVTKKGGVEAPQPGPADPSEAPAPAIAPPASMEIAAKMIRTHLEKHSTYVGGQFAKEARAIYLGDAPERMIHGEATAQEARELIDDGVPIAPLPGLPKAKTN</sequence>
<dbReference type="OrthoDB" id="9799894at2"/>
<name>A0A3L9Y3P3_9RHOB</name>
<evidence type="ECO:0000313" key="2">
    <source>
        <dbReference type="EMBL" id="RMA41697.1"/>
    </source>
</evidence>